<dbReference type="Gene3D" id="3.20.20.80">
    <property type="entry name" value="Glycosidases"/>
    <property type="match status" value="1"/>
</dbReference>
<reference evidence="2 3" key="1">
    <citation type="submission" date="2018-10" db="EMBL/GenBank/DDBJ databases">
        <title>Dokdonia luteus sp. nov., isolated from sea water.</title>
        <authorList>
            <person name="Zhou L.Y."/>
            <person name="Du Z.J."/>
        </authorList>
    </citation>
    <scope>NUCLEOTIDE SEQUENCE [LARGE SCALE GENOMIC DNA]</scope>
    <source>
        <strain evidence="2 3">SH27</strain>
    </source>
</reference>
<evidence type="ECO:0008006" key="4">
    <source>
        <dbReference type="Google" id="ProtNLM"/>
    </source>
</evidence>
<comment type="caution">
    <text evidence="2">The sequence shown here is derived from an EMBL/GenBank/DDBJ whole genome shotgun (WGS) entry which is preliminary data.</text>
</comment>
<dbReference type="SUPFAM" id="SSF51126">
    <property type="entry name" value="Pectin lyase-like"/>
    <property type="match status" value="1"/>
</dbReference>
<dbReference type="InterPro" id="IPR011050">
    <property type="entry name" value="Pectin_lyase_fold/virulence"/>
</dbReference>
<gene>
    <name evidence="2" type="ORF">EAX61_14270</name>
</gene>
<keyword evidence="1" id="KW-1133">Transmembrane helix</keyword>
<name>A0A3M0FUD5_9FLAO</name>
<accession>A0A3M0FUD5</accession>
<dbReference type="AlphaFoldDB" id="A0A3M0FUD5"/>
<sequence>MQITRSNSKRNWLPIALAILGVILLSFYVLYNNAARKSDRVSSSLDELSKKTTINGLSLNYKELLKGEDAKIYENSDLKVYAVNKSGVSKVIYAYKDAPKGREITDNFFLHLFVKDSTKLMGNARFINLDFFQTGEPIRTDNNIYYIFQRDLVSASYLGKEIPISDIAFIRTGRNKPGVDRSLDLGKIVIKDIPEIELNSNQDKIFITTKAKDFEKILKKRKQALDVGVLSSADGDLINGEISLNNGDKKDIEFRLKGDWPDHLLDKKKWSYRVVMKDGETFKGMRKFSIQHPKVRNYLWEWLLNKVIKDEEIIGLRYDYAEVYLKIKDQENDEDINVGLMAVEESFDKILIESNRKREGVIVAFDESLYWSDVKKERQLELDRTAYSKSLRDVMKAPIRVFNEGKVLSNPALAKQFETAKGLLEGLRQSKYQISEVFDMDKLTTFVAINNLFAGSHGLVWHNLRMYYNPITGKLEPISFDSMSGRKLTEITHYPFSENDTIYQKQVRQKLALVSSTDYINSFLSRHKTELLKLKSALYTEYNYLFDDEILAYNSNFIKKTIDPAILITSSLVSYDDSSMDIRIDNLTSFPVQIKDLEHKDGRKMSVAQSIKVIAADTSQIIRFKLNNYFVNAFVSKKNKKGTFQFPKDVSKLRIPHYVTGVKATQFSEIRPYSVSLHLDKKISSYKASHTPNVDLFDFISNVSDSILAFSKGSFKLEQNLVIPSGYVVKIPSGFSLDFKNNASIRSKSALICTGTKENPVRFFSSDGTGQGIFVTDASKRSKVTYTQFDNLSNPQSELWSVSGAVNFHESDVTITNSSFTNNRCEDALNIIRSEFVMTDTVFENTQSDSFDGDFVNGSLNRCSFINSGNDGIDVSGSVLKLNDITVTNPSDKAISAGENSTITGQNVTVSGGEIGVVSKDLSDVTLTNLNITDTRLGLSAFQKKSEYGVASIDVRELSFKNVSVEHLIEVNSTLKIDDVAVETVSNNVIDQMYGKEYGKSSR</sequence>
<organism evidence="2 3">
    <name type="scientific">Dokdonia sinensis</name>
    <dbReference type="NCBI Taxonomy" id="2479847"/>
    <lineage>
        <taxon>Bacteria</taxon>
        <taxon>Pseudomonadati</taxon>
        <taxon>Bacteroidota</taxon>
        <taxon>Flavobacteriia</taxon>
        <taxon>Flavobacteriales</taxon>
        <taxon>Flavobacteriaceae</taxon>
        <taxon>Dokdonia</taxon>
    </lineage>
</organism>
<keyword evidence="1" id="KW-0812">Transmembrane</keyword>
<dbReference type="RefSeq" id="WP_121918388.1">
    <property type="nucleotide sequence ID" value="NZ_REFV01000017.1"/>
</dbReference>
<protein>
    <recommendedName>
        <fullName evidence="4">Right-handed parallel beta-helix repeat-containing protein</fullName>
    </recommendedName>
</protein>
<dbReference type="OrthoDB" id="6198791at2"/>
<keyword evidence="1" id="KW-0472">Membrane</keyword>
<feature type="transmembrane region" description="Helical" evidence="1">
    <location>
        <begin position="12"/>
        <end position="31"/>
    </location>
</feature>
<dbReference type="Proteomes" id="UP000281985">
    <property type="component" value="Unassembled WGS sequence"/>
</dbReference>
<proteinExistence type="predicted"/>
<keyword evidence="3" id="KW-1185">Reference proteome</keyword>
<dbReference type="EMBL" id="REFV01000017">
    <property type="protein sequence ID" value="RMB56400.1"/>
    <property type="molecule type" value="Genomic_DNA"/>
</dbReference>
<evidence type="ECO:0000313" key="3">
    <source>
        <dbReference type="Proteomes" id="UP000281985"/>
    </source>
</evidence>
<evidence type="ECO:0000256" key="1">
    <source>
        <dbReference type="SAM" id="Phobius"/>
    </source>
</evidence>
<evidence type="ECO:0000313" key="2">
    <source>
        <dbReference type="EMBL" id="RMB56400.1"/>
    </source>
</evidence>